<keyword evidence="2" id="KW-1185">Reference proteome</keyword>
<evidence type="ECO:0008006" key="3">
    <source>
        <dbReference type="Google" id="ProtNLM"/>
    </source>
</evidence>
<accession>A0A3M9MRZ5</accession>
<proteinExistence type="predicted"/>
<reference evidence="1 2" key="1">
    <citation type="submission" date="2018-11" db="EMBL/GenBank/DDBJ databases">
        <title>Rufibacter latericius sp. nov., isolated from water in Baiyang Lake.</title>
        <authorList>
            <person name="Yang Y."/>
        </authorList>
    </citation>
    <scope>NUCLEOTIDE SEQUENCE [LARGE SCALE GENOMIC DNA]</scope>
    <source>
        <strain evidence="1 2">MCC P1</strain>
    </source>
</reference>
<dbReference type="RefSeq" id="WP_123134739.1">
    <property type="nucleotide sequence ID" value="NZ_RJJE01000017.1"/>
</dbReference>
<dbReference type="SUPFAM" id="SSF109604">
    <property type="entry name" value="HD-domain/PDEase-like"/>
    <property type="match status" value="1"/>
</dbReference>
<dbReference type="Gene3D" id="1.10.3210.10">
    <property type="entry name" value="Hypothetical protein af1432"/>
    <property type="match status" value="1"/>
</dbReference>
<protein>
    <recommendedName>
        <fullName evidence="3">Metal-dependent HD superfamily phosphohydrolase</fullName>
    </recommendedName>
</protein>
<gene>
    <name evidence="1" type="ORF">EFA69_19610</name>
</gene>
<name>A0A3M9MRZ5_9BACT</name>
<dbReference type="EMBL" id="RJJE01000017">
    <property type="protein sequence ID" value="RNI28271.1"/>
    <property type="molecule type" value="Genomic_DNA"/>
</dbReference>
<dbReference type="InterPro" id="IPR009218">
    <property type="entry name" value="HD_phosphohydro"/>
</dbReference>
<dbReference type="PANTHER" id="PTHR21174:SF0">
    <property type="entry name" value="HD PHOSPHOHYDROLASE FAMILY PROTEIN-RELATED"/>
    <property type="match status" value="1"/>
</dbReference>
<comment type="caution">
    <text evidence="1">The sequence shown here is derived from an EMBL/GenBank/DDBJ whole genome shotgun (WGS) entry which is preliminary data.</text>
</comment>
<dbReference type="AlphaFoldDB" id="A0A3M9MRZ5"/>
<evidence type="ECO:0000313" key="1">
    <source>
        <dbReference type="EMBL" id="RNI28271.1"/>
    </source>
</evidence>
<evidence type="ECO:0000313" key="2">
    <source>
        <dbReference type="Proteomes" id="UP000271010"/>
    </source>
</evidence>
<organism evidence="1 2">
    <name type="scientific">Rufibacter immobilis</name>
    <dbReference type="NCBI Taxonomy" id="1348778"/>
    <lineage>
        <taxon>Bacteria</taxon>
        <taxon>Pseudomonadati</taxon>
        <taxon>Bacteroidota</taxon>
        <taxon>Cytophagia</taxon>
        <taxon>Cytophagales</taxon>
        <taxon>Hymenobacteraceae</taxon>
        <taxon>Rufibacter</taxon>
    </lineage>
</organism>
<sequence length="215" mass="24880">METNSINQYLRTRWQATASVYSDDQPLLEQLWAELEQAYSATSRHYHTLAHLEAMLQLAEQHAADISAGAALSLAIFYHDAVYKATRSDNEEKSALLAQDRLQQLSVPAYERALVTEMILATKRHQFHQNPDVNLLLDFDLTILGASWDRYLLYSGQIRKEYSFYPDFLYHSGRKKVLRHFLEQESIFKTNHFKQQLEQSARSNLAQELQLLTGS</sequence>
<dbReference type="PANTHER" id="PTHR21174">
    <property type="match status" value="1"/>
</dbReference>
<dbReference type="PIRSF" id="PIRSF035170">
    <property type="entry name" value="HD_phosphohydro"/>
    <property type="match status" value="1"/>
</dbReference>
<dbReference type="Proteomes" id="UP000271010">
    <property type="component" value="Unassembled WGS sequence"/>
</dbReference>
<dbReference type="OrthoDB" id="9808993at2"/>